<organism evidence="1 2">
    <name type="scientific">Marinobacter manganoxydans MnI7-9</name>
    <dbReference type="NCBI Taxonomy" id="1094979"/>
    <lineage>
        <taxon>Bacteria</taxon>
        <taxon>Pseudomonadati</taxon>
        <taxon>Pseudomonadota</taxon>
        <taxon>Gammaproteobacteria</taxon>
        <taxon>Pseudomonadales</taxon>
        <taxon>Marinobacteraceae</taxon>
        <taxon>Marinobacter</taxon>
    </lineage>
</organism>
<evidence type="ECO:0000313" key="2">
    <source>
        <dbReference type="Proteomes" id="UP000003208"/>
    </source>
</evidence>
<gene>
    <name evidence="1" type="ORF">KYE_16458</name>
</gene>
<dbReference type="Proteomes" id="UP000003208">
    <property type="component" value="Unassembled WGS sequence"/>
</dbReference>
<dbReference type="PATRIC" id="fig|1094979.3.peg.3185"/>
<accession>G6YWM8</accession>
<protein>
    <submittedName>
        <fullName evidence="1">Uncharacterized protein</fullName>
    </submittedName>
</protein>
<reference evidence="1 2" key="1">
    <citation type="journal article" date="2012" name="J. Bacteriol.">
        <title>Genome sequence of deep-sea manganese-oxidizing bacterium Marinobacter manganoxydans MnI7-9.</title>
        <authorList>
            <person name="Wang H."/>
            <person name="Li H."/>
            <person name="Shao Z."/>
            <person name="Liao S."/>
            <person name="Johnstone L."/>
            <person name="Rensing C."/>
            <person name="Wang G."/>
        </authorList>
    </citation>
    <scope>NUCLEOTIDE SEQUENCE [LARGE SCALE GENOMIC DNA]</scope>
    <source>
        <strain evidence="1 2">MnI7-9</strain>
    </source>
</reference>
<dbReference type="EMBL" id="AGTR01000080">
    <property type="protein sequence ID" value="EHJ03422.1"/>
    <property type="molecule type" value="Genomic_DNA"/>
</dbReference>
<dbReference type="AlphaFoldDB" id="G6YWM8"/>
<proteinExistence type="predicted"/>
<evidence type="ECO:0000313" key="1">
    <source>
        <dbReference type="EMBL" id="EHJ03422.1"/>
    </source>
</evidence>
<sequence>MMRVAILMVLRALAVMIMTVAVIAFVQDVGFSQLRYSMG</sequence>
<keyword evidence="2" id="KW-1185">Reference proteome</keyword>
<name>G6YWM8_9GAMM</name>